<dbReference type="InterPro" id="IPR003615">
    <property type="entry name" value="HNH_nuc"/>
</dbReference>
<reference evidence="4 5" key="1">
    <citation type="submission" date="2019-07" db="EMBL/GenBank/DDBJ databases">
        <title>Cryptosporangium phraense sp. nov., isolated from plant litter.</title>
        <authorList>
            <person name="Suriyachadkun C."/>
        </authorList>
    </citation>
    <scope>NUCLEOTIDE SEQUENCE [LARGE SCALE GENOMIC DNA]</scope>
    <source>
        <strain evidence="4 5">A-T 5661</strain>
    </source>
</reference>
<dbReference type="EMBL" id="VIRS01000007">
    <property type="protein sequence ID" value="TQS44724.1"/>
    <property type="molecule type" value="Genomic_DNA"/>
</dbReference>
<sequence>MAGAGFSGASWQHCKPRLTFLECCWANASARELSTRFIGRRHRLWTTRSPAVRGLSVAGMPDYPDLAEIADLPPGPELAFALVAVHPRKRSRGVAATELPEVLPDIAGQVVIAKCWQRLAAWVDSQMNAAILDIAGREPVGNGLHGSNDEDDWGREEVSAALRMSAQGAAERIDVARVLATRRFQTGRALEEGQITYRHAVEIVKGLEPLEDDEAAEEAERRLLDSARKKTPAQTGTRARREVIKADPDGAERRRRRARTGRRVDFFPLPDAMTEIRAFVPAEGASRVRATLDRLAGRSRVKGDKRTIDQRRADAFVALAELGRLAVDHPMWRGEDRPETPSEEGGPDPLAQQWATAVAGIVMGKRAAAPRVALVAPLSTVLGATHEPGNLTGYGPVPPAVARELAGDGQWERWLADRRGVVTDVGRAVYRPPAPLAALIRAIYPTCMFPGCSQPSYRCDLDHNVRRVDGGTTDPDNLVPLCRRHHRAKDEGGWRVDHDADRKVCTWTSPAGHVYTVEAPTHSLDEDDDLPVDVADREAPLMTMSDGADGAGAEAAAGAAAGPAAGAAAASDPDEPPPF</sequence>
<comment type="caution">
    <text evidence="4">The sequence shown here is derived from an EMBL/GenBank/DDBJ whole genome shotgun (WGS) entry which is preliminary data.</text>
</comment>
<dbReference type="OrthoDB" id="3261064at2"/>
<evidence type="ECO:0000256" key="1">
    <source>
        <dbReference type="ARBA" id="ARBA00023450"/>
    </source>
</evidence>
<protein>
    <submittedName>
        <fullName evidence="4">DUF222 domain-containing protein</fullName>
    </submittedName>
</protein>
<feature type="region of interest" description="Disordered" evidence="2">
    <location>
        <begin position="539"/>
        <end position="579"/>
    </location>
</feature>
<dbReference type="GO" id="GO:0004519">
    <property type="term" value="F:endonuclease activity"/>
    <property type="evidence" value="ECO:0007669"/>
    <property type="project" value="InterPro"/>
</dbReference>
<dbReference type="InterPro" id="IPR003870">
    <property type="entry name" value="DUF222"/>
</dbReference>
<dbReference type="Gene3D" id="1.10.30.50">
    <property type="match status" value="1"/>
</dbReference>
<evidence type="ECO:0000256" key="2">
    <source>
        <dbReference type="SAM" id="MobiDB-lite"/>
    </source>
</evidence>
<dbReference type="CDD" id="cd00085">
    <property type="entry name" value="HNHc"/>
    <property type="match status" value="1"/>
</dbReference>
<dbReference type="AlphaFoldDB" id="A0A545ATS5"/>
<feature type="domain" description="HNH nuclease" evidence="3">
    <location>
        <begin position="435"/>
        <end position="487"/>
    </location>
</feature>
<evidence type="ECO:0000313" key="5">
    <source>
        <dbReference type="Proteomes" id="UP000317982"/>
    </source>
</evidence>
<organism evidence="4 5">
    <name type="scientific">Cryptosporangium phraense</name>
    <dbReference type="NCBI Taxonomy" id="2593070"/>
    <lineage>
        <taxon>Bacteria</taxon>
        <taxon>Bacillati</taxon>
        <taxon>Actinomycetota</taxon>
        <taxon>Actinomycetes</taxon>
        <taxon>Cryptosporangiales</taxon>
        <taxon>Cryptosporangiaceae</taxon>
        <taxon>Cryptosporangium</taxon>
    </lineage>
</organism>
<dbReference type="Pfam" id="PF01844">
    <property type="entry name" value="HNH"/>
    <property type="match status" value="1"/>
</dbReference>
<evidence type="ECO:0000259" key="3">
    <source>
        <dbReference type="SMART" id="SM00507"/>
    </source>
</evidence>
<feature type="compositionally biased region" description="Basic and acidic residues" evidence="2">
    <location>
        <begin position="330"/>
        <end position="340"/>
    </location>
</feature>
<evidence type="ECO:0000313" key="4">
    <source>
        <dbReference type="EMBL" id="TQS44724.1"/>
    </source>
</evidence>
<dbReference type="Pfam" id="PF02720">
    <property type="entry name" value="DUF222"/>
    <property type="match status" value="1"/>
</dbReference>
<dbReference type="GO" id="GO:0008270">
    <property type="term" value="F:zinc ion binding"/>
    <property type="evidence" value="ECO:0007669"/>
    <property type="project" value="InterPro"/>
</dbReference>
<dbReference type="SMART" id="SM00507">
    <property type="entry name" value="HNHc"/>
    <property type="match status" value="1"/>
</dbReference>
<feature type="region of interest" description="Disordered" evidence="2">
    <location>
        <begin position="330"/>
        <end position="349"/>
    </location>
</feature>
<dbReference type="Proteomes" id="UP000317982">
    <property type="component" value="Unassembled WGS sequence"/>
</dbReference>
<dbReference type="GO" id="GO:0003676">
    <property type="term" value="F:nucleic acid binding"/>
    <property type="evidence" value="ECO:0007669"/>
    <property type="project" value="InterPro"/>
</dbReference>
<feature type="compositionally biased region" description="Basic and acidic residues" evidence="2">
    <location>
        <begin position="218"/>
        <end position="228"/>
    </location>
</feature>
<accession>A0A545ATS5</accession>
<feature type="compositionally biased region" description="Low complexity" evidence="2">
    <location>
        <begin position="545"/>
        <end position="571"/>
    </location>
</feature>
<feature type="compositionally biased region" description="Basic and acidic residues" evidence="2">
    <location>
        <begin position="239"/>
        <end position="252"/>
    </location>
</feature>
<keyword evidence="5" id="KW-1185">Reference proteome</keyword>
<dbReference type="InParanoid" id="A0A545ATS5"/>
<proteinExistence type="inferred from homology"/>
<name>A0A545ATS5_9ACTN</name>
<dbReference type="InterPro" id="IPR002711">
    <property type="entry name" value="HNH"/>
</dbReference>
<comment type="similarity">
    <text evidence="1">Belongs to the Rv1128c/1148c/1588c/1702c/1945/3466 family.</text>
</comment>
<gene>
    <name evidence="4" type="ORF">FL583_12180</name>
</gene>
<feature type="region of interest" description="Disordered" evidence="2">
    <location>
        <begin position="214"/>
        <end position="259"/>
    </location>
</feature>